<proteinExistence type="predicted"/>
<dbReference type="RefSeq" id="WP_345255375.1">
    <property type="nucleotide sequence ID" value="NZ_BAABGY010000007.1"/>
</dbReference>
<organism evidence="1 2">
    <name type="scientific">Flaviaesturariibacter amylovorans</name>
    <dbReference type="NCBI Taxonomy" id="1084520"/>
    <lineage>
        <taxon>Bacteria</taxon>
        <taxon>Pseudomonadati</taxon>
        <taxon>Bacteroidota</taxon>
        <taxon>Chitinophagia</taxon>
        <taxon>Chitinophagales</taxon>
        <taxon>Chitinophagaceae</taxon>
        <taxon>Flaviaestuariibacter</taxon>
    </lineage>
</organism>
<protein>
    <recommendedName>
        <fullName evidence="3">Glycosyltransferase family 1 protein</fullName>
    </recommendedName>
</protein>
<name>A0ABP8GRS3_9BACT</name>
<keyword evidence="2" id="KW-1185">Reference proteome</keyword>
<dbReference type="Proteomes" id="UP001501725">
    <property type="component" value="Unassembled WGS sequence"/>
</dbReference>
<sequence>MDSLSRLLFKVKRKLKKKLRDVELFRAYLSRRGRTPRPAPGQKAVWIDLHDNSYVRYLYILVKYFQAEGYQVYLSENPRFLLSLGDDYSRFLIEEEFVRFSSKVPEGAIAFTDRVSNSRVRRKLSNDYFLHTPDTGSHRYHVPIGMHPHMYKYGWWNAPYDESQRKRSVFFAGNFDPNDYKIFSSSRKFKMIDRLELQKQLLTMEQTRFPKSFDELKGGAKHGSIDIVDKGNFVVEQSDLRSVIANYSFFIACPGVFMPQSHNVYEAMSVGTVPIIHEEYAQLFAPALEHGRNAVLYNNDNFTERLQEALTYPEEKVNELVRNVKTYYEHHLSPKAIVAALSSDQYREVYLNAEKTSIRKLNARKEGPGENSLGKAA</sequence>
<reference evidence="2" key="1">
    <citation type="journal article" date="2019" name="Int. J. Syst. Evol. Microbiol.">
        <title>The Global Catalogue of Microorganisms (GCM) 10K type strain sequencing project: providing services to taxonomists for standard genome sequencing and annotation.</title>
        <authorList>
            <consortium name="The Broad Institute Genomics Platform"/>
            <consortium name="The Broad Institute Genome Sequencing Center for Infectious Disease"/>
            <person name="Wu L."/>
            <person name="Ma J."/>
        </authorList>
    </citation>
    <scope>NUCLEOTIDE SEQUENCE [LARGE SCALE GENOMIC DNA]</scope>
    <source>
        <strain evidence="2">JCM 17919</strain>
    </source>
</reference>
<evidence type="ECO:0008006" key="3">
    <source>
        <dbReference type="Google" id="ProtNLM"/>
    </source>
</evidence>
<gene>
    <name evidence="1" type="ORF">GCM10023184_19180</name>
</gene>
<evidence type="ECO:0000313" key="1">
    <source>
        <dbReference type="EMBL" id="GAA4328996.1"/>
    </source>
</evidence>
<accession>A0ABP8GRS3</accession>
<comment type="caution">
    <text evidence="1">The sequence shown here is derived from an EMBL/GenBank/DDBJ whole genome shotgun (WGS) entry which is preliminary data.</text>
</comment>
<evidence type="ECO:0000313" key="2">
    <source>
        <dbReference type="Proteomes" id="UP001501725"/>
    </source>
</evidence>
<dbReference type="EMBL" id="BAABGY010000007">
    <property type="protein sequence ID" value="GAA4328996.1"/>
    <property type="molecule type" value="Genomic_DNA"/>
</dbReference>